<accession>A0A1B6HDF3</accession>
<dbReference type="EMBL" id="GECU01034993">
    <property type="protein sequence ID" value="JAS72713.1"/>
    <property type="molecule type" value="Transcribed_RNA"/>
</dbReference>
<proteinExistence type="inferred from homology"/>
<dbReference type="EMBL" id="GECU01019732">
    <property type="protein sequence ID" value="JAS87974.1"/>
    <property type="molecule type" value="Transcribed_RNA"/>
</dbReference>
<dbReference type="InterPro" id="IPR029058">
    <property type="entry name" value="AB_hydrolase_fold"/>
</dbReference>
<dbReference type="GO" id="GO:0016787">
    <property type="term" value="F:hydrolase activity"/>
    <property type="evidence" value="ECO:0007669"/>
    <property type="project" value="UniProtKB-KW"/>
</dbReference>
<dbReference type="InterPro" id="IPR050266">
    <property type="entry name" value="AB_hydrolase_sf"/>
</dbReference>
<evidence type="ECO:0000259" key="3">
    <source>
        <dbReference type="Pfam" id="PF00561"/>
    </source>
</evidence>
<dbReference type="AlphaFoldDB" id="A0A1B6HDF3"/>
<evidence type="ECO:0000313" key="5">
    <source>
        <dbReference type="EMBL" id="JAS87974.1"/>
    </source>
</evidence>
<sequence length="328" mass="37435">MLTKLHHFYRLHNIQTVLYRNGKRFSSSSPLKNVQHRCTEIRIPVPWGHVAGKWWGRQDVQPVLALHGVQDNAATFDKLVPMLEVDAVLALDIPGHGWSSHLPQGFPYDFMDAVSLMRFVIRHYYKWEKPMVLLSHSFGSNLSFVYSAVYPEEVSKFISIDCARHQMFVLSGTTVSSMRNTMDKILKYEESLNPPEYSYEGLLEMLYKGRRGLISKKGCEILLSRGMSTLENGNVCLSRDVRVKLNAFGRLTEESLLKLSGRIKCDVLSIQAENGTVHNNYKGEVFKKTVEIILKNSPKSKHIIMAGNHHLHLDDPEPVAKEINKFLL</sequence>
<evidence type="ECO:0000256" key="1">
    <source>
        <dbReference type="ARBA" id="ARBA00008645"/>
    </source>
</evidence>
<evidence type="ECO:0000256" key="2">
    <source>
        <dbReference type="ARBA" id="ARBA00022801"/>
    </source>
</evidence>
<dbReference type="PANTHER" id="PTHR43798">
    <property type="entry name" value="MONOACYLGLYCEROL LIPASE"/>
    <property type="match status" value="1"/>
</dbReference>
<dbReference type="Pfam" id="PF00561">
    <property type="entry name" value="Abhydrolase_1"/>
    <property type="match status" value="1"/>
</dbReference>
<gene>
    <name evidence="5" type="ORF">g.47392</name>
    <name evidence="4" type="ORF">g.47393</name>
</gene>
<dbReference type="SUPFAM" id="SSF53474">
    <property type="entry name" value="alpha/beta-Hydrolases"/>
    <property type="match status" value="1"/>
</dbReference>
<protein>
    <recommendedName>
        <fullName evidence="3">AB hydrolase-1 domain-containing protein</fullName>
    </recommendedName>
</protein>
<evidence type="ECO:0000313" key="4">
    <source>
        <dbReference type="EMBL" id="JAS72713.1"/>
    </source>
</evidence>
<dbReference type="InterPro" id="IPR000073">
    <property type="entry name" value="AB_hydrolase_1"/>
</dbReference>
<dbReference type="PANTHER" id="PTHR43798:SF14">
    <property type="entry name" value="SERINE HYDROLASE-LIKE PROTEIN DDB_G0286239"/>
    <property type="match status" value="1"/>
</dbReference>
<reference evidence="4" key="1">
    <citation type="submission" date="2015-11" db="EMBL/GenBank/DDBJ databases">
        <title>De novo transcriptome assembly of four potential Pierce s Disease insect vectors from Arizona vineyards.</title>
        <authorList>
            <person name="Tassone E.E."/>
        </authorList>
    </citation>
    <scope>NUCLEOTIDE SEQUENCE</scope>
</reference>
<keyword evidence="2" id="KW-0378">Hydrolase</keyword>
<dbReference type="GO" id="GO:0016020">
    <property type="term" value="C:membrane"/>
    <property type="evidence" value="ECO:0007669"/>
    <property type="project" value="TreeGrafter"/>
</dbReference>
<name>A0A1B6HDF3_9HEMI</name>
<comment type="similarity">
    <text evidence="1">Belongs to the AB hydrolase superfamily.</text>
</comment>
<dbReference type="Gene3D" id="3.40.50.1820">
    <property type="entry name" value="alpha/beta hydrolase"/>
    <property type="match status" value="1"/>
</dbReference>
<feature type="domain" description="AB hydrolase-1" evidence="3">
    <location>
        <begin position="62"/>
        <end position="162"/>
    </location>
</feature>
<organism evidence="4">
    <name type="scientific">Homalodisca liturata</name>
    <dbReference type="NCBI Taxonomy" id="320908"/>
    <lineage>
        <taxon>Eukaryota</taxon>
        <taxon>Metazoa</taxon>
        <taxon>Ecdysozoa</taxon>
        <taxon>Arthropoda</taxon>
        <taxon>Hexapoda</taxon>
        <taxon>Insecta</taxon>
        <taxon>Pterygota</taxon>
        <taxon>Neoptera</taxon>
        <taxon>Paraneoptera</taxon>
        <taxon>Hemiptera</taxon>
        <taxon>Auchenorrhyncha</taxon>
        <taxon>Membracoidea</taxon>
        <taxon>Cicadellidae</taxon>
        <taxon>Cicadellinae</taxon>
        <taxon>Proconiini</taxon>
        <taxon>Homalodisca</taxon>
    </lineage>
</organism>